<dbReference type="EMBL" id="VWSF01000007">
    <property type="protein sequence ID" value="KAA5546472.1"/>
    <property type="molecule type" value="Genomic_DNA"/>
</dbReference>
<dbReference type="InterPro" id="IPR032812">
    <property type="entry name" value="SbsA_Ig"/>
</dbReference>
<reference evidence="3 4" key="1">
    <citation type="submission" date="2019-09" db="EMBL/GenBank/DDBJ databases">
        <title>Genome sequence and assembly of Adhaeribacter sp.</title>
        <authorList>
            <person name="Chhetri G."/>
        </authorList>
    </citation>
    <scope>NUCLEOTIDE SEQUENCE [LARGE SCALE GENOMIC DNA]</scope>
    <source>
        <strain evidence="3 4">DK36</strain>
    </source>
</reference>
<organism evidence="3 4">
    <name type="scientific">Adhaeribacter rhizoryzae</name>
    <dbReference type="NCBI Taxonomy" id="2607907"/>
    <lineage>
        <taxon>Bacteria</taxon>
        <taxon>Pseudomonadati</taxon>
        <taxon>Bacteroidota</taxon>
        <taxon>Cytophagia</taxon>
        <taxon>Cytophagales</taxon>
        <taxon>Hymenobacteraceae</taxon>
        <taxon>Adhaeribacter</taxon>
    </lineage>
</organism>
<accession>A0A5M6DJN6</accession>
<protein>
    <recommendedName>
        <fullName evidence="2">SbsA Ig-like domain-containing protein</fullName>
    </recommendedName>
</protein>
<proteinExistence type="predicted"/>
<sequence length="538" mass="60190">MRIYLNLALLLYITFYIYSCASIGTPEGGPKDAQAPKLVESLPVSKSLQVSGKTIQLVFDENIRLKDLNRQLIITPNTNNTFETTVSKNTLKLEFEKPFEPNTTYFINFREAVEDVTEGNKAANLSLTFSTGTFLDSGQVKGTVRELYSNAAEAKTNVVLYPANDTTTIRKHKPFYFTQTDDKGNYQLQNVKDGEYRIYAHQDRNNNMIYDNDNERIGYLGNTIKVSSATPEQNLTTVRIDTKKPLVESSNKFVEEYQINYNEGLSAFNILQLAKTPAPFVYLSDKRGNKITVYPTAPNPSGKYLVSATDSAGNSRSDTLNIAFEGKKASRAGEAYTLKTEGSELTKDTPLDLTFKVPIKIVEPQGALTLVQDSVNRKVLNFPADLKLNPTATVLSIATPLTAKKSVQIILDTTKVLPVSGDRFRKQNTRLTISNKVNTGGLSGKITTKYKRYWVEVLNKANEIVYTLDSPKILQLEGLAPDTYRIRVKIDEDNNGQWRAGNADLTTIPEKIFYYPGSIDIKANWEIEIKEPDPLLSF</sequence>
<evidence type="ECO:0000256" key="1">
    <source>
        <dbReference type="ARBA" id="ARBA00022729"/>
    </source>
</evidence>
<dbReference type="InterPro" id="IPR013784">
    <property type="entry name" value="Carb-bd-like_fold"/>
</dbReference>
<name>A0A5M6DJN6_9BACT</name>
<feature type="domain" description="SbsA Ig-like" evidence="2">
    <location>
        <begin position="32"/>
        <end position="131"/>
    </location>
</feature>
<dbReference type="GO" id="GO:0030246">
    <property type="term" value="F:carbohydrate binding"/>
    <property type="evidence" value="ECO:0007669"/>
    <property type="project" value="InterPro"/>
</dbReference>
<comment type="caution">
    <text evidence="3">The sequence shown here is derived from an EMBL/GenBank/DDBJ whole genome shotgun (WGS) entry which is preliminary data.</text>
</comment>
<evidence type="ECO:0000259" key="2">
    <source>
        <dbReference type="Pfam" id="PF13205"/>
    </source>
</evidence>
<dbReference type="SUPFAM" id="SSF49452">
    <property type="entry name" value="Starch-binding domain-like"/>
    <property type="match status" value="1"/>
</dbReference>
<dbReference type="Proteomes" id="UP000323426">
    <property type="component" value="Unassembled WGS sequence"/>
</dbReference>
<evidence type="ECO:0000313" key="4">
    <source>
        <dbReference type="Proteomes" id="UP000323426"/>
    </source>
</evidence>
<keyword evidence="1" id="KW-0732">Signal</keyword>
<gene>
    <name evidence="3" type="ORF">F0145_11315</name>
</gene>
<keyword evidence="4" id="KW-1185">Reference proteome</keyword>
<dbReference type="AlphaFoldDB" id="A0A5M6DJN6"/>
<dbReference type="Gene3D" id="2.60.40.1120">
    <property type="entry name" value="Carboxypeptidase-like, regulatory domain"/>
    <property type="match status" value="1"/>
</dbReference>
<evidence type="ECO:0000313" key="3">
    <source>
        <dbReference type="EMBL" id="KAA5546472.1"/>
    </source>
</evidence>
<dbReference type="Pfam" id="PF13205">
    <property type="entry name" value="Big_5"/>
    <property type="match status" value="1"/>
</dbReference>
<dbReference type="RefSeq" id="WP_150088519.1">
    <property type="nucleotide sequence ID" value="NZ_VWSF01000007.1"/>
</dbReference>